<keyword evidence="1" id="KW-1133">Transmembrane helix</keyword>
<protein>
    <submittedName>
        <fullName evidence="2">Uncharacterized protein</fullName>
    </submittedName>
</protein>
<keyword evidence="1" id="KW-0812">Transmembrane</keyword>
<evidence type="ECO:0000256" key="1">
    <source>
        <dbReference type="SAM" id="Phobius"/>
    </source>
</evidence>
<proteinExistence type="predicted"/>
<dbReference type="AlphaFoldDB" id="A0A1A9VX24"/>
<dbReference type="EnsemblMetazoa" id="GAUT050442-RA">
    <property type="protein sequence ID" value="GAUT050442-PA"/>
    <property type="gene ID" value="GAUT050442"/>
</dbReference>
<keyword evidence="3" id="KW-1185">Reference proteome</keyword>
<dbReference type="VEuPathDB" id="VectorBase:GAUT050442"/>
<evidence type="ECO:0000313" key="3">
    <source>
        <dbReference type="Proteomes" id="UP000078200"/>
    </source>
</evidence>
<feature type="transmembrane region" description="Helical" evidence="1">
    <location>
        <begin position="76"/>
        <end position="98"/>
    </location>
</feature>
<dbReference type="Proteomes" id="UP000078200">
    <property type="component" value="Unassembled WGS sequence"/>
</dbReference>
<keyword evidence="1" id="KW-0472">Membrane</keyword>
<evidence type="ECO:0000313" key="2">
    <source>
        <dbReference type="EnsemblMetazoa" id="GAUT050442-PA"/>
    </source>
</evidence>
<accession>A0A1A9VX24</accession>
<name>A0A1A9VX24_GLOAU</name>
<reference evidence="2" key="1">
    <citation type="submission" date="2020-05" db="UniProtKB">
        <authorList>
            <consortium name="EnsemblMetazoa"/>
        </authorList>
    </citation>
    <scope>IDENTIFICATION</scope>
    <source>
        <strain evidence="2">TTRI</strain>
    </source>
</reference>
<organism evidence="2 3">
    <name type="scientific">Glossina austeni</name>
    <name type="common">Savannah tsetse fly</name>
    <dbReference type="NCBI Taxonomy" id="7395"/>
    <lineage>
        <taxon>Eukaryota</taxon>
        <taxon>Metazoa</taxon>
        <taxon>Ecdysozoa</taxon>
        <taxon>Arthropoda</taxon>
        <taxon>Hexapoda</taxon>
        <taxon>Insecta</taxon>
        <taxon>Pterygota</taxon>
        <taxon>Neoptera</taxon>
        <taxon>Endopterygota</taxon>
        <taxon>Diptera</taxon>
        <taxon>Brachycera</taxon>
        <taxon>Muscomorpha</taxon>
        <taxon>Hippoboscoidea</taxon>
        <taxon>Glossinidae</taxon>
        <taxon>Glossina</taxon>
    </lineage>
</organism>
<feature type="transmembrane region" description="Helical" evidence="1">
    <location>
        <begin position="133"/>
        <end position="154"/>
    </location>
</feature>
<sequence>MIIDNMAAMNAAHNHTLKSSWPIRDKIVPHKCKANAAAVLNSSISIPRHVHLCSCNRTCVSISNRINNIFFTSKRFLFMCSSLLAVASAACSFGSWYLPYSNWLSERNCSLNCSSVLRALFMLERRVRNSSNLTTLAAVTFLPSVFYPLVFCLIRSSNRSIRGTKHSTKLLRSRIRACISFRRCFIISCSRSAFALTFRNTHKPLTIDR</sequence>